<dbReference type="PANTHER" id="PTHR43085">
    <property type="entry name" value="HEXOKINASE FAMILY MEMBER"/>
    <property type="match status" value="1"/>
</dbReference>
<keyword evidence="3" id="KW-0547">Nucleotide-binding</keyword>
<organism evidence="7">
    <name type="scientific">uncultured Thiotrichaceae bacterium</name>
    <dbReference type="NCBI Taxonomy" id="298394"/>
    <lineage>
        <taxon>Bacteria</taxon>
        <taxon>Pseudomonadati</taxon>
        <taxon>Pseudomonadota</taxon>
        <taxon>Gammaproteobacteria</taxon>
        <taxon>Thiotrichales</taxon>
        <taxon>Thiotrichaceae</taxon>
        <taxon>environmental samples</taxon>
    </lineage>
</organism>
<dbReference type="SUPFAM" id="SSF53613">
    <property type="entry name" value="Ribokinase-like"/>
    <property type="match status" value="1"/>
</dbReference>
<evidence type="ECO:0000256" key="5">
    <source>
        <dbReference type="ARBA" id="ARBA00022840"/>
    </source>
</evidence>
<dbReference type="GO" id="GO:0005524">
    <property type="term" value="F:ATP binding"/>
    <property type="evidence" value="ECO:0007669"/>
    <property type="project" value="UniProtKB-KW"/>
</dbReference>
<dbReference type="CDD" id="cd01166">
    <property type="entry name" value="KdgK"/>
    <property type="match status" value="1"/>
</dbReference>
<protein>
    <submittedName>
        <fullName evidence="7">Fructokinase (EC)</fullName>
        <ecNumber evidence="7">2.7.1.4</ecNumber>
    </submittedName>
</protein>
<dbReference type="InterPro" id="IPR029056">
    <property type="entry name" value="Ribokinase-like"/>
</dbReference>
<dbReference type="Gene3D" id="3.40.1190.20">
    <property type="match status" value="1"/>
</dbReference>
<dbReference type="GO" id="GO:0008865">
    <property type="term" value="F:fructokinase activity"/>
    <property type="evidence" value="ECO:0007669"/>
    <property type="project" value="UniProtKB-EC"/>
</dbReference>
<name>A0A6S6SML8_9GAMM</name>
<evidence type="ECO:0000256" key="4">
    <source>
        <dbReference type="ARBA" id="ARBA00022777"/>
    </source>
</evidence>
<evidence type="ECO:0000256" key="2">
    <source>
        <dbReference type="ARBA" id="ARBA00022679"/>
    </source>
</evidence>
<keyword evidence="4 7" id="KW-0418">Kinase</keyword>
<dbReference type="PANTHER" id="PTHR43085:SF1">
    <property type="entry name" value="PSEUDOURIDINE KINASE-RELATED"/>
    <property type="match status" value="1"/>
</dbReference>
<dbReference type="InterPro" id="IPR011611">
    <property type="entry name" value="PfkB_dom"/>
</dbReference>
<dbReference type="EC" id="2.7.1.4" evidence="7"/>
<evidence type="ECO:0000259" key="6">
    <source>
        <dbReference type="Pfam" id="PF00294"/>
    </source>
</evidence>
<evidence type="ECO:0000313" key="7">
    <source>
        <dbReference type="EMBL" id="CAA6804205.1"/>
    </source>
</evidence>
<reference evidence="7" key="1">
    <citation type="submission" date="2020-01" db="EMBL/GenBank/DDBJ databases">
        <authorList>
            <person name="Meier V. D."/>
            <person name="Meier V D."/>
        </authorList>
    </citation>
    <scope>NUCLEOTIDE SEQUENCE</scope>
    <source>
        <strain evidence="7">HLG_WM_MAG_09</strain>
    </source>
</reference>
<dbReference type="EMBL" id="CACVAT010000062">
    <property type="protein sequence ID" value="CAA6804205.1"/>
    <property type="molecule type" value="Genomic_DNA"/>
</dbReference>
<dbReference type="AlphaFoldDB" id="A0A6S6SML8"/>
<feature type="domain" description="Carbohydrate kinase PfkB" evidence="6">
    <location>
        <begin position="48"/>
        <end position="308"/>
    </location>
</feature>
<accession>A0A6S6SML8</accession>
<dbReference type="InterPro" id="IPR050306">
    <property type="entry name" value="PfkB_Carbo_kinase"/>
</dbReference>
<keyword evidence="2 7" id="KW-0808">Transferase</keyword>
<dbReference type="Pfam" id="PF00294">
    <property type="entry name" value="PfkB"/>
    <property type="match status" value="1"/>
</dbReference>
<evidence type="ECO:0000256" key="3">
    <source>
        <dbReference type="ARBA" id="ARBA00022741"/>
    </source>
</evidence>
<comment type="similarity">
    <text evidence="1">Belongs to the carbohydrate kinase PfkB family.</text>
</comment>
<proteinExistence type="inferred from homology"/>
<evidence type="ECO:0000256" key="1">
    <source>
        <dbReference type="ARBA" id="ARBA00010688"/>
    </source>
</evidence>
<keyword evidence="5" id="KW-0067">ATP-binding</keyword>
<sequence length="322" mass="34116">MNKHLNPLADHTLGPTITIGEILVEIMATTKGHGFLEAQPLIGPFPSGAPAIFIDQVGKLGQDCGIIAAVGNDDFGKLNIDRLKDDGVDTSAIAVLDDHPTGYAFVRYQESGDRDFVYSIATSAAGQIQPNAAIDTLINRAGHLHIMGTALTFPGVWPIAQQAVAAIKAKGGSVSLDPNMRKELNQSDEVTQRVNYLLDNCDLFMPSGDEVSLLGDGEDAGRVIQHWLEGTNKEVVLKQGAKGATCFRDGLVVERTSIPTTEVDPTGAGDCFGATYLTTRRMGYAPEQALDFANAAGHSAVSKQGPMEGNCGLAELQAILDK</sequence>
<gene>
    <name evidence="7" type="ORF">HELGO_WM10881</name>
</gene>